<feature type="compositionally biased region" description="Basic and acidic residues" evidence="1">
    <location>
        <begin position="30"/>
        <end position="44"/>
    </location>
</feature>
<name>A0A4C1ZLE2_EUMVA</name>
<evidence type="ECO:0000256" key="1">
    <source>
        <dbReference type="SAM" id="MobiDB-lite"/>
    </source>
</evidence>
<dbReference type="AlphaFoldDB" id="A0A4C1ZLE2"/>
<proteinExistence type="predicted"/>
<feature type="compositionally biased region" description="Basic and acidic residues" evidence="1">
    <location>
        <begin position="52"/>
        <end position="66"/>
    </location>
</feature>
<accession>A0A4C1ZLE2</accession>
<feature type="region of interest" description="Disordered" evidence="1">
    <location>
        <begin position="1"/>
        <end position="66"/>
    </location>
</feature>
<keyword evidence="3" id="KW-1185">Reference proteome</keyword>
<comment type="caution">
    <text evidence="2">The sequence shown here is derived from an EMBL/GenBank/DDBJ whole genome shotgun (WGS) entry which is preliminary data.</text>
</comment>
<feature type="compositionally biased region" description="Basic and acidic residues" evidence="1">
    <location>
        <begin position="1"/>
        <end position="23"/>
    </location>
</feature>
<reference evidence="2 3" key="1">
    <citation type="journal article" date="2019" name="Commun. Biol.">
        <title>The bagworm genome reveals a unique fibroin gene that provides high tensile strength.</title>
        <authorList>
            <person name="Kono N."/>
            <person name="Nakamura H."/>
            <person name="Ohtoshi R."/>
            <person name="Tomita M."/>
            <person name="Numata K."/>
            <person name="Arakawa K."/>
        </authorList>
    </citation>
    <scope>NUCLEOTIDE SEQUENCE [LARGE SCALE GENOMIC DNA]</scope>
</reference>
<sequence length="93" mass="10391">MATARAREPADRKPRASGERELDNSIETETGIRGRTEKRIDSETGSKVGSKSKPDSEFKVQPRTESRVRQICIEIRTGIRFDNETAIGVTIKS</sequence>
<dbReference type="EMBL" id="BGZK01001900">
    <property type="protein sequence ID" value="GBP88023.1"/>
    <property type="molecule type" value="Genomic_DNA"/>
</dbReference>
<evidence type="ECO:0000313" key="3">
    <source>
        <dbReference type="Proteomes" id="UP000299102"/>
    </source>
</evidence>
<protein>
    <submittedName>
        <fullName evidence="2">Uncharacterized protein</fullName>
    </submittedName>
</protein>
<dbReference type="Proteomes" id="UP000299102">
    <property type="component" value="Unassembled WGS sequence"/>
</dbReference>
<organism evidence="2 3">
    <name type="scientific">Eumeta variegata</name>
    <name type="common">Bagworm moth</name>
    <name type="synonym">Eumeta japonica</name>
    <dbReference type="NCBI Taxonomy" id="151549"/>
    <lineage>
        <taxon>Eukaryota</taxon>
        <taxon>Metazoa</taxon>
        <taxon>Ecdysozoa</taxon>
        <taxon>Arthropoda</taxon>
        <taxon>Hexapoda</taxon>
        <taxon>Insecta</taxon>
        <taxon>Pterygota</taxon>
        <taxon>Neoptera</taxon>
        <taxon>Endopterygota</taxon>
        <taxon>Lepidoptera</taxon>
        <taxon>Glossata</taxon>
        <taxon>Ditrysia</taxon>
        <taxon>Tineoidea</taxon>
        <taxon>Psychidae</taxon>
        <taxon>Oiketicinae</taxon>
        <taxon>Eumeta</taxon>
    </lineage>
</organism>
<gene>
    <name evidence="2" type="ORF">EVAR_60028_1</name>
</gene>
<evidence type="ECO:0000313" key="2">
    <source>
        <dbReference type="EMBL" id="GBP88023.1"/>
    </source>
</evidence>